<dbReference type="InterPro" id="IPR003594">
    <property type="entry name" value="HATPase_dom"/>
</dbReference>
<dbReference type="SMART" id="SM00448">
    <property type="entry name" value="REC"/>
    <property type="match status" value="1"/>
</dbReference>
<dbReference type="SUPFAM" id="SSF55785">
    <property type="entry name" value="PYP-like sensor domain (PAS domain)"/>
    <property type="match status" value="1"/>
</dbReference>
<dbReference type="AlphaFoldDB" id="A0A143PE78"/>
<keyword evidence="9" id="KW-1185">Reference proteome</keyword>
<dbReference type="PROSITE" id="PS50109">
    <property type="entry name" value="HIS_KIN"/>
    <property type="match status" value="1"/>
</dbReference>
<dbReference type="PRINTS" id="PR00344">
    <property type="entry name" value="BCTRLSENSOR"/>
</dbReference>
<reference evidence="8 9" key="1">
    <citation type="journal article" date="2016" name="Genome Announc.">
        <title>First Complete Genome Sequence of a Subdivision 6 Acidobacterium Strain.</title>
        <authorList>
            <person name="Huang S."/>
            <person name="Vieira S."/>
            <person name="Bunk B."/>
            <person name="Riedel T."/>
            <person name="Sproer C."/>
            <person name="Overmann J."/>
        </authorList>
    </citation>
    <scope>NUCLEOTIDE SEQUENCE [LARGE SCALE GENOMIC DNA]</scope>
    <source>
        <strain evidence="9">DSM 100886 HEG_-6_39</strain>
    </source>
</reference>
<dbReference type="SMART" id="SM00388">
    <property type="entry name" value="HisKA"/>
    <property type="match status" value="1"/>
</dbReference>
<evidence type="ECO:0000256" key="4">
    <source>
        <dbReference type="PROSITE-ProRule" id="PRU00169"/>
    </source>
</evidence>
<dbReference type="KEGG" id="abac:LuPra_00017"/>
<dbReference type="PROSITE" id="PS50110">
    <property type="entry name" value="RESPONSE_REGULATORY"/>
    <property type="match status" value="1"/>
</dbReference>
<dbReference type="InterPro" id="IPR005467">
    <property type="entry name" value="His_kinase_dom"/>
</dbReference>
<dbReference type="Gene3D" id="3.30.565.10">
    <property type="entry name" value="Histidine kinase-like ATPase, C-terminal domain"/>
    <property type="match status" value="1"/>
</dbReference>
<dbReference type="GO" id="GO:0000155">
    <property type="term" value="F:phosphorelay sensor kinase activity"/>
    <property type="evidence" value="ECO:0007669"/>
    <property type="project" value="InterPro"/>
</dbReference>
<dbReference type="InterPro" id="IPR036097">
    <property type="entry name" value="HisK_dim/P_sf"/>
</dbReference>
<keyword evidence="3 4" id="KW-0597">Phosphoprotein</keyword>
<evidence type="ECO:0000256" key="2">
    <source>
        <dbReference type="ARBA" id="ARBA00012438"/>
    </source>
</evidence>
<dbReference type="InterPro" id="IPR036890">
    <property type="entry name" value="HATPase_C_sf"/>
</dbReference>
<protein>
    <recommendedName>
        <fullName evidence="2">histidine kinase</fullName>
        <ecNumber evidence="2">2.7.13.3</ecNumber>
    </recommendedName>
</protein>
<dbReference type="PANTHER" id="PTHR43547">
    <property type="entry name" value="TWO-COMPONENT HISTIDINE KINASE"/>
    <property type="match status" value="1"/>
</dbReference>
<dbReference type="EC" id="2.7.13.3" evidence="2"/>
<dbReference type="InterPro" id="IPR004358">
    <property type="entry name" value="Sig_transdc_His_kin-like_C"/>
</dbReference>
<dbReference type="CDD" id="cd17580">
    <property type="entry name" value="REC_2_DhkD-like"/>
    <property type="match status" value="1"/>
</dbReference>
<feature type="domain" description="Response regulatory" evidence="7">
    <location>
        <begin position="429"/>
        <end position="545"/>
    </location>
</feature>
<dbReference type="Pfam" id="PF08448">
    <property type="entry name" value="PAS_4"/>
    <property type="match status" value="1"/>
</dbReference>
<dbReference type="SUPFAM" id="SSF52172">
    <property type="entry name" value="CheY-like"/>
    <property type="match status" value="1"/>
</dbReference>
<evidence type="ECO:0000259" key="7">
    <source>
        <dbReference type="PROSITE" id="PS50110"/>
    </source>
</evidence>
<dbReference type="InterPro" id="IPR013656">
    <property type="entry name" value="PAS_4"/>
</dbReference>
<evidence type="ECO:0000256" key="3">
    <source>
        <dbReference type="ARBA" id="ARBA00022553"/>
    </source>
</evidence>
<evidence type="ECO:0000313" key="8">
    <source>
        <dbReference type="EMBL" id="AMY06857.1"/>
    </source>
</evidence>
<dbReference type="EMBL" id="CP015136">
    <property type="protein sequence ID" value="AMY06857.1"/>
    <property type="molecule type" value="Genomic_DNA"/>
</dbReference>
<feature type="modified residue" description="4-aspartylphosphate" evidence="4">
    <location>
        <position position="478"/>
    </location>
</feature>
<dbReference type="Pfam" id="PF00512">
    <property type="entry name" value="HisKA"/>
    <property type="match status" value="1"/>
</dbReference>
<evidence type="ECO:0000256" key="5">
    <source>
        <dbReference type="SAM" id="MobiDB-lite"/>
    </source>
</evidence>
<keyword evidence="8" id="KW-0808">Transferase</keyword>
<dbReference type="InterPro" id="IPR001789">
    <property type="entry name" value="Sig_transdc_resp-reg_receiver"/>
</dbReference>
<reference evidence="9" key="2">
    <citation type="submission" date="2016-04" db="EMBL/GenBank/DDBJ databases">
        <title>First Complete Genome Sequence of a Subdivision 6 Acidobacterium.</title>
        <authorList>
            <person name="Huang S."/>
            <person name="Vieira S."/>
            <person name="Bunk B."/>
            <person name="Riedel T."/>
            <person name="Sproeer C."/>
            <person name="Overmann J."/>
        </authorList>
    </citation>
    <scope>NUCLEOTIDE SEQUENCE [LARGE SCALE GENOMIC DNA]</scope>
    <source>
        <strain evidence="9">DSM 100886 HEG_-6_39</strain>
    </source>
</reference>
<sequence>MRSRRPPRKAVAAESDSIPQMADDAAGVILNRKDAEANLRDFGIEWQRTFDAIAESAAVLRADGLILRTNRALLHLVRASEDEITGRSVRAVFLERLGIDDPILDVAAAPILERHATELRAGECWYRVVTDPIVDEQGQASRFVLVMTDITSLRGLADAERRRADELLEDNRRKDEFLAMLAHELRNPLNAIAAATALQERAEVTGEVAVQVRGTVSRQIRQLSRLVDDLLDVSRLTRGRVQLQKETIDLKSVVHEVVQMARPHLEARRQSLLLDLPDEPVMVEGDGLRLGQALANLVSNASKFSEVERRILLRCEVDRGHASHPVTLVRVVDEGVGIDPSRLDSIFEPFVQGQTTLARSEGGLGIGLTIARRMIELHDGELTAHSAGLGTGTEFRVTLPLAEEGHAAEPRPTTLDGYLREREPPAPLDVLIVEDDEDAAELMRALFSAVGHQTRVARDGVTGLAEVLSRPPDVAFIDIGLPRMDGYEVARTLRRSDRGASVYLVALTGYGRPEDRARALAAGFDVHLVKPVEIDRVNELMEQRPRARTRSVVERERESREH</sequence>
<dbReference type="Gene3D" id="3.40.50.2300">
    <property type="match status" value="1"/>
</dbReference>
<dbReference type="InterPro" id="IPR035965">
    <property type="entry name" value="PAS-like_dom_sf"/>
</dbReference>
<comment type="catalytic activity">
    <reaction evidence="1">
        <text>ATP + protein L-histidine = ADP + protein N-phospho-L-histidine.</text>
        <dbReference type="EC" id="2.7.13.3"/>
    </reaction>
</comment>
<evidence type="ECO:0000259" key="6">
    <source>
        <dbReference type="PROSITE" id="PS50109"/>
    </source>
</evidence>
<dbReference type="Gene3D" id="1.10.287.130">
    <property type="match status" value="1"/>
</dbReference>
<dbReference type="SUPFAM" id="SSF47384">
    <property type="entry name" value="Homodimeric domain of signal transducing histidine kinase"/>
    <property type="match status" value="1"/>
</dbReference>
<dbReference type="STRING" id="1855912.LuPra_00017"/>
<name>A0A143PE78_LUTPR</name>
<feature type="region of interest" description="Disordered" evidence="5">
    <location>
        <begin position="543"/>
        <end position="562"/>
    </location>
</feature>
<evidence type="ECO:0000313" key="9">
    <source>
        <dbReference type="Proteomes" id="UP000076079"/>
    </source>
</evidence>
<organism evidence="8 9">
    <name type="scientific">Luteitalea pratensis</name>
    <dbReference type="NCBI Taxonomy" id="1855912"/>
    <lineage>
        <taxon>Bacteria</taxon>
        <taxon>Pseudomonadati</taxon>
        <taxon>Acidobacteriota</taxon>
        <taxon>Vicinamibacteria</taxon>
        <taxon>Vicinamibacterales</taxon>
        <taxon>Vicinamibacteraceae</taxon>
        <taxon>Luteitalea</taxon>
    </lineage>
</organism>
<dbReference type="InterPro" id="IPR011006">
    <property type="entry name" value="CheY-like_superfamily"/>
</dbReference>
<gene>
    <name evidence="8" type="primary">luxQ_1</name>
    <name evidence="8" type="ORF">LuPra_00017</name>
</gene>
<proteinExistence type="predicted"/>
<dbReference type="Proteomes" id="UP000076079">
    <property type="component" value="Chromosome"/>
</dbReference>
<accession>A0A143PE78</accession>
<dbReference type="Pfam" id="PF00072">
    <property type="entry name" value="Response_reg"/>
    <property type="match status" value="1"/>
</dbReference>
<dbReference type="InterPro" id="IPR003661">
    <property type="entry name" value="HisK_dim/P_dom"/>
</dbReference>
<dbReference type="Gene3D" id="3.30.450.20">
    <property type="entry name" value="PAS domain"/>
    <property type="match status" value="1"/>
</dbReference>
<feature type="domain" description="Histidine kinase" evidence="6">
    <location>
        <begin position="180"/>
        <end position="403"/>
    </location>
</feature>
<dbReference type="Pfam" id="PF02518">
    <property type="entry name" value="HATPase_c"/>
    <property type="match status" value="1"/>
</dbReference>
<dbReference type="SMART" id="SM00387">
    <property type="entry name" value="HATPase_c"/>
    <property type="match status" value="1"/>
</dbReference>
<dbReference type="CDD" id="cd00082">
    <property type="entry name" value="HisKA"/>
    <property type="match status" value="1"/>
</dbReference>
<keyword evidence="8" id="KW-0418">Kinase</keyword>
<dbReference type="SUPFAM" id="SSF55874">
    <property type="entry name" value="ATPase domain of HSP90 chaperone/DNA topoisomerase II/histidine kinase"/>
    <property type="match status" value="1"/>
</dbReference>
<evidence type="ECO:0000256" key="1">
    <source>
        <dbReference type="ARBA" id="ARBA00000085"/>
    </source>
</evidence>
<dbReference type="PANTHER" id="PTHR43547:SF2">
    <property type="entry name" value="HYBRID SIGNAL TRANSDUCTION HISTIDINE KINASE C"/>
    <property type="match status" value="1"/>
</dbReference>